<feature type="domain" description="DUF1508" evidence="4">
    <location>
        <begin position="297"/>
        <end position="337"/>
    </location>
</feature>
<dbReference type="SUPFAM" id="SSF160113">
    <property type="entry name" value="YegP-like"/>
    <property type="match status" value="5"/>
</dbReference>
<feature type="coiled-coil region" evidence="1">
    <location>
        <begin position="154"/>
        <end position="188"/>
    </location>
</feature>
<feature type="domain" description="DUF1508" evidence="4">
    <location>
        <begin position="407"/>
        <end position="455"/>
    </location>
</feature>
<evidence type="ECO:0000259" key="4">
    <source>
        <dbReference type="Pfam" id="PF07411"/>
    </source>
</evidence>
<dbReference type="OrthoDB" id="108721at2157"/>
<dbReference type="STRING" id="355548.SAMN04487945_0866"/>
<keyword evidence="3" id="KW-0812">Transmembrane</keyword>
<evidence type="ECO:0000259" key="5">
    <source>
        <dbReference type="Pfam" id="PF23600"/>
    </source>
</evidence>
<dbReference type="InterPro" id="IPR036913">
    <property type="entry name" value="YegP-like_sf"/>
</dbReference>
<keyword evidence="7" id="KW-1185">Reference proteome</keyword>
<name>A0A1I0NGJ4_9EURY</name>
<evidence type="ECO:0000256" key="1">
    <source>
        <dbReference type="SAM" id="Coils"/>
    </source>
</evidence>
<feature type="compositionally biased region" description="Basic and acidic residues" evidence="2">
    <location>
        <begin position="495"/>
        <end position="504"/>
    </location>
</feature>
<dbReference type="InterPro" id="IPR055563">
    <property type="entry name" value="CdpA_N"/>
</dbReference>
<feature type="domain" description="Cell division protein A N-terminal" evidence="5">
    <location>
        <begin position="9"/>
        <end position="148"/>
    </location>
</feature>
<keyword evidence="3" id="KW-0472">Membrane</keyword>
<sequence>MATEPKDGVLYDVYRERVGTPTTHDEVRGYWVFLVGLLLGTAGILLFLPSSSPTEVGGLTLREASIFVSAVGLAMLVAGPVIRLPLRSWANYAAYAGQAVCFAAAVWFVAVFPGDWSVQTGNEPVIALYAVGLAIITLGGVVAPLVAGVSREDLAASERESAALEADLAEVRQERDRLADELADARSDADAGDAERDDLQATIDDLHASQARFELYEDNAGQWRWRLRHRNGNIIADGGEGYTRKYNAQKGMQSVRRNALGATTLVFESEAAAPEPEETFDPAGEQESQATFQVSEDSAGEYRWRLRHDNGEIIADGGEGYASKSNAKRAVNGVREYVGPADYLWFDPTGFEVYRDAAGQWRWRLVHRNGNILADSGEGYTRRNDARRAVDRVQERADDLEFEVYEDSAGEYRWRLLADNGEILGDSGEGYADRGGASDAVDRVREYAPDADTLDVGRAAFEIYEDAGGDHRWRLRHRNGNILADSGEGYSSRSKARDGIESVKRNAPNADTDA</sequence>
<feature type="domain" description="DUF1508" evidence="4">
    <location>
        <begin position="218"/>
        <end position="264"/>
    </location>
</feature>
<dbReference type="Proteomes" id="UP000198518">
    <property type="component" value="Unassembled WGS sequence"/>
</dbReference>
<feature type="transmembrane region" description="Helical" evidence="3">
    <location>
        <begin position="126"/>
        <end position="149"/>
    </location>
</feature>
<feature type="transmembrane region" description="Helical" evidence="3">
    <location>
        <begin position="64"/>
        <end position="82"/>
    </location>
</feature>
<dbReference type="Pfam" id="PF07411">
    <property type="entry name" value="DUF1508"/>
    <property type="match status" value="5"/>
</dbReference>
<dbReference type="InterPro" id="IPR051141">
    <property type="entry name" value="UPF0339_domain"/>
</dbReference>
<feature type="transmembrane region" description="Helical" evidence="3">
    <location>
        <begin position="30"/>
        <end position="52"/>
    </location>
</feature>
<evidence type="ECO:0000256" key="2">
    <source>
        <dbReference type="SAM" id="MobiDB-lite"/>
    </source>
</evidence>
<dbReference type="InterPro" id="IPR010879">
    <property type="entry name" value="DUF1508"/>
</dbReference>
<protein>
    <submittedName>
        <fullName evidence="6">Uncharacterized conserved protein YegP, UPF0339 family</fullName>
    </submittedName>
</protein>
<feature type="region of interest" description="Disordered" evidence="2">
    <location>
        <begin position="482"/>
        <end position="514"/>
    </location>
</feature>
<proteinExistence type="predicted"/>
<feature type="transmembrane region" description="Helical" evidence="3">
    <location>
        <begin position="94"/>
        <end position="114"/>
    </location>
</feature>
<evidence type="ECO:0000313" key="7">
    <source>
        <dbReference type="Proteomes" id="UP000198518"/>
    </source>
</evidence>
<keyword evidence="1" id="KW-0175">Coiled coil</keyword>
<evidence type="ECO:0000256" key="3">
    <source>
        <dbReference type="SAM" id="Phobius"/>
    </source>
</evidence>
<organism evidence="6 7">
    <name type="scientific">Halobacterium jilantaiense</name>
    <dbReference type="NCBI Taxonomy" id="355548"/>
    <lineage>
        <taxon>Archaea</taxon>
        <taxon>Methanobacteriati</taxon>
        <taxon>Methanobacteriota</taxon>
        <taxon>Stenosarchaea group</taxon>
        <taxon>Halobacteria</taxon>
        <taxon>Halobacteriales</taxon>
        <taxon>Halobacteriaceae</taxon>
        <taxon>Halobacterium</taxon>
    </lineage>
</organism>
<gene>
    <name evidence="6" type="ORF">SAMN04487945_0866</name>
</gene>
<dbReference type="AlphaFoldDB" id="A0A1I0NGJ4"/>
<keyword evidence="3" id="KW-1133">Transmembrane helix</keyword>
<dbReference type="PANTHER" id="PTHR40606:SF1">
    <property type="entry name" value="UPF0339 PROTEIN YEGP"/>
    <property type="match status" value="1"/>
</dbReference>
<accession>A0A1I0NGJ4</accession>
<reference evidence="6 7" key="1">
    <citation type="submission" date="2016-10" db="EMBL/GenBank/DDBJ databases">
        <authorList>
            <person name="de Groot N.N."/>
        </authorList>
    </citation>
    <scope>NUCLEOTIDE SEQUENCE [LARGE SCALE GENOMIC DNA]</scope>
    <source>
        <strain evidence="6 7">CGMCC 1.5337</strain>
    </source>
</reference>
<dbReference type="EMBL" id="FOJA01000001">
    <property type="protein sequence ID" value="SEW00620.1"/>
    <property type="molecule type" value="Genomic_DNA"/>
</dbReference>
<evidence type="ECO:0000313" key="6">
    <source>
        <dbReference type="EMBL" id="SEW00620.1"/>
    </source>
</evidence>
<feature type="domain" description="DUF1508" evidence="4">
    <location>
        <begin position="466"/>
        <end position="512"/>
    </location>
</feature>
<dbReference type="Pfam" id="PF23600">
    <property type="entry name" value="CdpA_N"/>
    <property type="match status" value="1"/>
</dbReference>
<feature type="domain" description="DUF1508" evidence="4">
    <location>
        <begin position="356"/>
        <end position="399"/>
    </location>
</feature>
<dbReference type="NCBIfam" id="NF041908">
    <property type="entry name" value="HVO_2922"/>
    <property type="match status" value="2"/>
</dbReference>
<dbReference type="RefSeq" id="WP_089668148.1">
    <property type="nucleotide sequence ID" value="NZ_FOJA01000001.1"/>
</dbReference>
<dbReference type="Gene3D" id="2.30.29.80">
    <property type="match status" value="4"/>
</dbReference>
<dbReference type="PANTHER" id="PTHR40606">
    <property type="match status" value="1"/>
</dbReference>